<proteinExistence type="predicted"/>
<gene>
    <name evidence="1" type="ORF">UFOPK3376_01636</name>
</gene>
<evidence type="ECO:0000313" key="1">
    <source>
        <dbReference type="EMBL" id="CAB4882090.1"/>
    </source>
</evidence>
<name>A0A6J7ELP5_9ZZZZ</name>
<dbReference type="AlphaFoldDB" id="A0A6J7ELP5"/>
<sequence>MSAPLTGEISPAPTDEEAVAIAAAVQAMWPRPIMVSDEVQARNTAWKFSGRWWSVPLPMRRDRPYR</sequence>
<reference evidence="1" key="1">
    <citation type="submission" date="2020-05" db="EMBL/GenBank/DDBJ databases">
        <authorList>
            <person name="Chiriac C."/>
            <person name="Salcher M."/>
            <person name="Ghai R."/>
            <person name="Kavagutti S V."/>
        </authorList>
    </citation>
    <scope>NUCLEOTIDE SEQUENCE</scope>
</reference>
<protein>
    <submittedName>
        <fullName evidence="1">Unannotated protein</fullName>
    </submittedName>
</protein>
<dbReference type="EMBL" id="CAFBLP010000039">
    <property type="protein sequence ID" value="CAB4882090.1"/>
    <property type="molecule type" value="Genomic_DNA"/>
</dbReference>
<accession>A0A6J7ELP5</accession>
<organism evidence="1">
    <name type="scientific">freshwater metagenome</name>
    <dbReference type="NCBI Taxonomy" id="449393"/>
    <lineage>
        <taxon>unclassified sequences</taxon>
        <taxon>metagenomes</taxon>
        <taxon>ecological metagenomes</taxon>
    </lineage>
</organism>